<proteinExistence type="predicted"/>
<gene>
    <name evidence="2" type="ORF">ACFQ21_00810</name>
</gene>
<dbReference type="RefSeq" id="WP_377573434.1">
    <property type="nucleotide sequence ID" value="NZ_JBHTKA010000001.1"/>
</dbReference>
<reference evidence="3" key="1">
    <citation type="journal article" date="2019" name="Int. J. Syst. Evol. Microbiol.">
        <title>The Global Catalogue of Microorganisms (GCM) 10K type strain sequencing project: providing services to taxonomists for standard genome sequencing and annotation.</title>
        <authorList>
            <consortium name="The Broad Institute Genomics Platform"/>
            <consortium name="The Broad Institute Genome Sequencing Center for Infectious Disease"/>
            <person name="Wu L."/>
            <person name="Ma J."/>
        </authorList>
    </citation>
    <scope>NUCLEOTIDE SEQUENCE [LARGE SCALE GENOMIC DNA]</scope>
    <source>
        <strain evidence="3">CCUG 58938</strain>
    </source>
</reference>
<evidence type="ECO:0008006" key="4">
    <source>
        <dbReference type="Google" id="ProtNLM"/>
    </source>
</evidence>
<accession>A0ABW3JV37</accession>
<dbReference type="EMBL" id="JBHTKA010000001">
    <property type="protein sequence ID" value="MFD0997817.1"/>
    <property type="molecule type" value="Genomic_DNA"/>
</dbReference>
<evidence type="ECO:0000256" key="1">
    <source>
        <dbReference type="SAM" id="Coils"/>
    </source>
</evidence>
<evidence type="ECO:0000313" key="3">
    <source>
        <dbReference type="Proteomes" id="UP001597112"/>
    </source>
</evidence>
<protein>
    <recommendedName>
        <fullName evidence="4">Transcription elongation factor</fullName>
    </recommendedName>
</protein>
<evidence type="ECO:0000313" key="2">
    <source>
        <dbReference type="EMBL" id="MFD0997817.1"/>
    </source>
</evidence>
<organism evidence="2 3">
    <name type="scientific">Ohtaekwangia kribbensis</name>
    <dbReference type="NCBI Taxonomy" id="688913"/>
    <lineage>
        <taxon>Bacteria</taxon>
        <taxon>Pseudomonadati</taxon>
        <taxon>Bacteroidota</taxon>
        <taxon>Cytophagia</taxon>
        <taxon>Cytophagales</taxon>
        <taxon>Fulvivirgaceae</taxon>
        <taxon>Ohtaekwangia</taxon>
    </lineage>
</organism>
<comment type="caution">
    <text evidence="2">The sequence shown here is derived from an EMBL/GenBank/DDBJ whole genome shotgun (WGS) entry which is preliminary data.</text>
</comment>
<name>A0ABW3JV37_9BACT</name>
<sequence length="158" mass="18020">MITTTEKKQLRHKMIQACIAKQQFLIDDFKERIKDLTLKETPVSNEPYDQKDIAAVAASVTELETLTKQLAFANEELALLETLQRSEHIDRKQVAFGAIVITNHHTFFISASLEKFIVDGHVYIGISVQSPIYKTMEGKVKGDTFSFNSIHYNIKDIF</sequence>
<dbReference type="Proteomes" id="UP001597112">
    <property type="component" value="Unassembled WGS sequence"/>
</dbReference>
<keyword evidence="1" id="KW-0175">Coiled coil</keyword>
<keyword evidence="3" id="KW-1185">Reference proteome</keyword>
<feature type="coiled-coil region" evidence="1">
    <location>
        <begin position="56"/>
        <end position="83"/>
    </location>
</feature>